<feature type="compositionally biased region" description="Polar residues" evidence="1">
    <location>
        <begin position="709"/>
        <end position="720"/>
    </location>
</feature>
<accession>A0ABU7VUT0</accession>
<evidence type="ECO:0000313" key="4">
    <source>
        <dbReference type="Proteomes" id="UP001306950"/>
    </source>
</evidence>
<dbReference type="PROSITE" id="PS51257">
    <property type="entry name" value="PROKAR_LIPOPROTEIN"/>
    <property type="match status" value="1"/>
</dbReference>
<feature type="region of interest" description="Disordered" evidence="1">
    <location>
        <begin position="465"/>
        <end position="499"/>
    </location>
</feature>
<dbReference type="Proteomes" id="UP001306950">
    <property type="component" value="Unassembled WGS sequence"/>
</dbReference>
<protein>
    <submittedName>
        <fullName evidence="3">Carbohydrate-binding domain-containing protein</fullName>
    </submittedName>
</protein>
<feature type="compositionally biased region" description="Gly residues" evidence="1">
    <location>
        <begin position="676"/>
        <end position="696"/>
    </location>
</feature>
<proteinExistence type="predicted"/>
<sequence>MKNSYNVKFAAFMLLSALLASGCSANAAGSSADTAASSAENTESNAGNAATVQLAGLKPEDLVEYDEADTAADWSAENATSIALNGAGAVVDGPGAAADGGVVTISAAGTYVLSGKLDDGGIVIDAGDEDFVRLVLNGVQIHNADSSAIYIKGSGKTVLTLADGTENTISDGEAYTTPDTDDEELTAAIYSKSDLTINGTGKLSVQANYKDGITGKDDLKIVSGTLDVTAADDGIVGRDLAAVKEGSITIKADGDAIKTTNDTDADKGYLVVEGGTFDLEAENDGLQAASALLIAGGSYDIMTGGGSANGASHEEENRPFMRPGSDTRQQESGDAQDSVEEADAADTAAADGSETETDVSESDSAKGLKATVGISITDGTFKLDSADDALHSNGSIHIAGGQLSLATGDDAIHADEAIAISGGTIDIAESYEGIESADIAISGGEVHVVSSDDGFNASGGTTVTAATEQAAAGEAEQAESGAQAGGQGRPGGGGPGAATDAMLSISGGYVTVDAGGDGLDSNGSIVMSGGTVLVNGPTNGGNGSLDYDGTFEQSGGLLIAAGSSGMAQAPSESSSQRSVMMTFPSTLEAGTLVTLTDSAGTPVLSFAPAKSFQTVVISSPDLKAGETYAFYTGGTATGEATDGLYEGGKLEGGTKVVGFTLDDTVTYVNESGVTTGGGGFGGGFGGGGRRGMGGGQSMELPVGNEPSAPEQTSDQSGTSA</sequence>
<keyword evidence="2" id="KW-0732">Signal</keyword>
<dbReference type="EMBL" id="JAZHPZ010000005">
    <property type="protein sequence ID" value="MEF2966677.1"/>
    <property type="molecule type" value="Genomic_DNA"/>
</dbReference>
<keyword evidence="4" id="KW-1185">Reference proteome</keyword>
<evidence type="ECO:0000256" key="1">
    <source>
        <dbReference type="SAM" id="MobiDB-lite"/>
    </source>
</evidence>
<feature type="region of interest" description="Disordered" evidence="1">
    <location>
        <begin position="676"/>
        <end position="720"/>
    </location>
</feature>
<feature type="compositionally biased region" description="Low complexity" evidence="1">
    <location>
        <begin position="465"/>
        <end position="482"/>
    </location>
</feature>
<reference evidence="3 4" key="1">
    <citation type="submission" date="2024-02" db="EMBL/GenBank/DDBJ databases">
        <title>A nitrogen-fixing paenibacillus bacterium.</title>
        <authorList>
            <person name="Zhang W.L."/>
            <person name="Chen S.F."/>
        </authorList>
    </citation>
    <scope>NUCLEOTIDE SEQUENCE [LARGE SCALE GENOMIC DNA]</scope>
    <source>
        <strain evidence="3 4">M1</strain>
    </source>
</reference>
<feature type="compositionally biased region" description="Polar residues" evidence="1">
    <location>
        <begin position="326"/>
        <end position="335"/>
    </location>
</feature>
<feature type="region of interest" description="Disordered" evidence="1">
    <location>
        <begin position="305"/>
        <end position="366"/>
    </location>
</feature>
<dbReference type="Pfam" id="PF14262">
    <property type="entry name" value="Cthe_2159"/>
    <property type="match status" value="1"/>
</dbReference>
<comment type="caution">
    <text evidence="3">The sequence shown here is derived from an EMBL/GenBank/DDBJ whole genome shotgun (WGS) entry which is preliminary data.</text>
</comment>
<name>A0ABU7VUT0_9BACL</name>
<dbReference type="RefSeq" id="WP_331846890.1">
    <property type="nucleotide sequence ID" value="NZ_JAZHPZ010000005.1"/>
</dbReference>
<feature type="signal peptide" evidence="2">
    <location>
        <begin position="1"/>
        <end position="27"/>
    </location>
</feature>
<gene>
    <name evidence="3" type="ORF">V3851_12625</name>
</gene>
<evidence type="ECO:0000313" key="3">
    <source>
        <dbReference type="EMBL" id="MEF2966677.1"/>
    </source>
</evidence>
<feature type="chain" id="PRO_5047377557" evidence="2">
    <location>
        <begin position="28"/>
        <end position="720"/>
    </location>
</feature>
<evidence type="ECO:0000256" key="2">
    <source>
        <dbReference type="SAM" id="SignalP"/>
    </source>
</evidence>
<organism evidence="3 4">
    <name type="scientific">Paenibacillus haidiansis</name>
    <dbReference type="NCBI Taxonomy" id="1574488"/>
    <lineage>
        <taxon>Bacteria</taxon>
        <taxon>Bacillati</taxon>
        <taxon>Bacillota</taxon>
        <taxon>Bacilli</taxon>
        <taxon>Bacillales</taxon>
        <taxon>Paenibacillaceae</taxon>
        <taxon>Paenibacillus</taxon>
    </lineage>
</organism>
<dbReference type="InterPro" id="IPR025584">
    <property type="entry name" value="Cthe_2159"/>
</dbReference>
<feature type="compositionally biased region" description="Gly residues" evidence="1">
    <location>
        <begin position="483"/>
        <end position="496"/>
    </location>
</feature>